<evidence type="ECO:0000313" key="3">
    <source>
        <dbReference type="Proteomes" id="UP001057455"/>
    </source>
</evidence>
<comment type="caution">
    <text evidence="2">The sequence shown here is derived from an EMBL/GenBank/DDBJ whole genome shotgun (WGS) entry which is preliminary data.</text>
</comment>
<evidence type="ECO:0000313" key="2">
    <source>
        <dbReference type="EMBL" id="GFE53771.1"/>
    </source>
</evidence>
<gene>
    <name evidence="2" type="ORF">BaOVIS_011750</name>
</gene>
<dbReference type="OrthoDB" id="359169at2759"/>
<dbReference type="AlphaFoldDB" id="A0A9W5WUC5"/>
<dbReference type="InterPro" id="IPR056293">
    <property type="entry name" value="PH_CERLI1"/>
</dbReference>
<sequence length="344" mass="39085">MIGFAGRTLGRMCCRSAELCVSNYIGRATTFIPSLSEYEPIASVCFYTGIHGHRSFQLLVEICAVEGSFVRQKTAAELVIGDRVVNMTAIPTNPQGILENIGSRGSVFVSQRDTGIDLVFYRKHLVTKKLVGSLHFNIDRDIISSGFPKSKWYMLRESGHVVGRVKLSFHRIDMKSSMVDCLVLQQALLCAQDYKEQGKMVNTDLSLDGVMFEHEKLYLFSLALEGPLIAKEGGVSEMRYYKAVLSDGAWKWCFWSSKSDCRAEKRPHGSVSILSISTVICHPTDYSCFYLKYYTREGTHDVILKATDRNRDVWCDAVFLFIAETRRYLEHFENFDTLKQYCQT</sequence>
<feature type="domain" description="CERLI1-like PH" evidence="1">
    <location>
        <begin position="225"/>
        <end position="331"/>
    </location>
</feature>
<proteinExistence type="predicted"/>
<keyword evidence="3" id="KW-1185">Reference proteome</keyword>
<protein>
    <submittedName>
        <fullName evidence="2">Transmembrane protein, putative</fullName>
    </submittedName>
</protein>
<keyword evidence="2" id="KW-0812">Transmembrane</keyword>
<dbReference type="EMBL" id="BLIY01000007">
    <property type="protein sequence ID" value="GFE53771.1"/>
    <property type="molecule type" value="Genomic_DNA"/>
</dbReference>
<dbReference type="Pfam" id="PF23634">
    <property type="entry name" value="PH_CERLI1"/>
    <property type="match status" value="1"/>
</dbReference>
<organism evidence="2 3">
    <name type="scientific">Babesia ovis</name>
    <dbReference type="NCBI Taxonomy" id="5869"/>
    <lineage>
        <taxon>Eukaryota</taxon>
        <taxon>Sar</taxon>
        <taxon>Alveolata</taxon>
        <taxon>Apicomplexa</taxon>
        <taxon>Aconoidasida</taxon>
        <taxon>Piroplasmida</taxon>
        <taxon>Babesiidae</taxon>
        <taxon>Babesia</taxon>
    </lineage>
</organism>
<reference evidence="2" key="1">
    <citation type="submission" date="2019-12" db="EMBL/GenBank/DDBJ databases">
        <title>Genome sequence of Babesia ovis.</title>
        <authorList>
            <person name="Yamagishi J."/>
            <person name="Sevinc F."/>
            <person name="Xuan X."/>
        </authorList>
    </citation>
    <scope>NUCLEOTIDE SEQUENCE</scope>
    <source>
        <strain evidence="2">Selcuk</strain>
    </source>
</reference>
<evidence type="ECO:0000259" key="1">
    <source>
        <dbReference type="Pfam" id="PF23634"/>
    </source>
</evidence>
<name>A0A9W5WUC5_BABOV</name>
<accession>A0A9W5WUC5</accession>
<keyword evidence="2" id="KW-0472">Membrane</keyword>
<dbReference type="Proteomes" id="UP001057455">
    <property type="component" value="Unassembled WGS sequence"/>
</dbReference>